<protein>
    <submittedName>
        <fullName evidence="1">YolD-like protein</fullName>
    </submittedName>
</protein>
<comment type="caution">
    <text evidence="1">The sequence shown here is derived from an EMBL/GenBank/DDBJ whole genome shotgun (WGS) entry which is preliminary data.</text>
</comment>
<dbReference type="AlphaFoldDB" id="A0ABD4ECQ3"/>
<evidence type="ECO:0000313" key="2">
    <source>
        <dbReference type="Proteomes" id="UP000070063"/>
    </source>
</evidence>
<dbReference type="Proteomes" id="UP000070063">
    <property type="component" value="Unassembled WGS sequence"/>
</dbReference>
<proteinExistence type="predicted"/>
<dbReference type="Pfam" id="PF08863">
    <property type="entry name" value="YolD"/>
    <property type="match status" value="1"/>
</dbReference>
<evidence type="ECO:0000313" key="1">
    <source>
        <dbReference type="EMBL" id="KXA36349.1"/>
    </source>
</evidence>
<dbReference type="InterPro" id="IPR014962">
    <property type="entry name" value="YolD"/>
</dbReference>
<dbReference type="EMBL" id="LRQI01000092">
    <property type="protein sequence ID" value="KXA36349.1"/>
    <property type="molecule type" value="Genomic_DNA"/>
</dbReference>
<organism evidence="1 2">
    <name type="scientific">Staphylococcus lugdunensis</name>
    <dbReference type="NCBI Taxonomy" id="28035"/>
    <lineage>
        <taxon>Bacteria</taxon>
        <taxon>Bacillati</taxon>
        <taxon>Bacillota</taxon>
        <taxon>Bacilli</taxon>
        <taxon>Bacillales</taxon>
        <taxon>Staphylococcaceae</taxon>
        <taxon>Staphylococcus</taxon>
    </lineage>
</organism>
<name>A0ABD4ECQ3_STALU</name>
<dbReference type="PANTHER" id="PTHR40051:SF1">
    <property type="entry name" value="YOLD-LIKE FAMILY PROTEIN"/>
    <property type="match status" value="1"/>
</dbReference>
<gene>
    <name evidence="1" type="ORF">HMPREF3225_02324</name>
</gene>
<accession>A0ABD4ECQ3</accession>
<dbReference type="PANTHER" id="PTHR40051">
    <property type="entry name" value="IG HYPOTHETICAL 15966"/>
    <property type="match status" value="1"/>
</dbReference>
<reference evidence="1 2" key="1">
    <citation type="submission" date="2016-01" db="EMBL/GenBank/DDBJ databases">
        <authorList>
            <person name="Mitreva M."/>
            <person name="Pepin K.H."/>
            <person name="Mihindukulasuriya K.A."/>
            <person name="Fulton R."/>
            <person name="Fronick C."/>
            <person name="O'Laughlin M."/>
            <person name="Miner T."/>
            <person name="Herter B."/>
            <person name="Rosa B.A."/>
            <person name="Cordes M."/>
            <person name="Tomlinson C."/>
            <person name="Wollam A."/>
            <person name="Palsikar V.B."/>
            <person name="Mardis E.R."/>
            <person name="Wilson R.K."/>
        </authorList>
    </citation>
    <scope>NUCLEOTIDE SEQUENCE [LARGE SCALE GENOMIC DNA]</scope>
    <source>
        <strain evidence="1 2">MJR7738</strain>
    </source>
</reference>
<sequence>MFYNEFEVITMIPKQYRHETDYRKIPREYLDSNIPQGRGIVKWAPFATMPEQYQQLRDYIEEQNKIDMPILSEDQLTLINHNLTTKFVHQQLAIISYWRSGYIHSISGYIKHIDTQQQYIVIGNERGNETMNLDFNVLCNVE</sequence>